<keyword evidence="2" id="KW-1185">Reference proteome</keyword>
<organism evidence="1 2">
    <name type="scientific">Neophaeococcomyces mojaviensis</name>
    <dbReference type="NCBI Taxonomy" id="3383035"/>
    <lineage>
        <taxon>Eukaryota</taxon>
        <taxon>Fungi</taxon>
        <taxon>Dikarya</taxon>
        <taxon>Ascomycota</taxon>
        <taxon>Pezizomycotina</taxon>
        <taxon>Eurotiomycetes</taxon>
        <taxon>Chaetothyriomycetidae</taxon>
        <taxon>Chaetothyriales</taxon>
        <taxon>Chaetothyriales incertae sedis</taxon>
        <taxon>Neophaeococcomyces</taxon>
    </lineage>
</organism>
<comment type="caution">
    <text evidence="1">The sequence shown here is derived from an EMBL/GenBank/DDBJ whole genome shotgun (WGS) entry which is preliminary data.</text>
</comment>
<dbReference type="EMBL" id="JAPDRQ010000277">
    <property type="protein sequence ID" value="KAJ9651170.1"/>
    <property type="molecule type" value="Genomic_DNA"/>
</dbReference>
<evidence type="ECO:0000313" key="2">
    <source>
        <dbReference type="Proteomes" id="UP001172386"/>
    </source>
</evidence>
<sequence>MIATVFFVLFGLASARFGQENIPIAAIRQVKGGAPGVADTIAGEAISDLLAGANACAKLQRGDQILAELGEGVDAVAAAIGMVAAEKNFNPFTQNVPTICSDANLPVNVLLRGITPLVDPAVVGADVANVLSEKTKTLPLNADGKSVADLLAENGFTNFTTQVATGSGSSSTLSNGDSVTKTNVTSNAGSCSNNSAGNNNSNTQDGVSSNATMIGNAGGSGVDFGTCDPTMSFEGGRNGRPATEFTFQSNDPAIVARQQEALNPNIITNRICDDLVNICGANKNAVLVCADAKAQVQALGTRDQSTADAWNKLIAGDLKTRRLVRRRRSA</sequence>
<protein>
    <submittedName>
        <fullName evidence="1">Uncharacterized protein</fullName>
    </submittedName>
</protein>
<gene>
    <name evidence="1" type="ORF">H2198_009547</name>
</gene>
<evidence type="ECO:0000313" key="1">
    <source>
        <dbReference type="EMBL" id="KAJ9651170.1"/>
    </source>
</evidence>
<proteinExistence type="predicted"/>
<name>A0ACC2ZUA9_9EURO</name>
<accession>A0ACC2ZUA9</accession>
<reference evidence="1" key="1">
    <citation type="submission" date="2022-10" db="EMBL/GenBank/DDBJ databases">
        <title>Culturing micro-colonial fungi from biological soil crusts in the Mojave desert and describing Neophaeococcomyces mojavensis, and introducing the new genera and species Taxawa tesnikishii.</title>
        <authorList>
            <person name="Kurbessoian T."/>
            <person name="Stajich J.E."/>
        </authorList>
    </citation>
    <scope>NUCLEOTIDE SEQUENCE</scope>
    <source>
        <strain evidence="1">JES_112</strain>
    </source>
</reference>
<dbReference type="Proteomes" id="UP001172386">
    <property type="component" value="Unassembled WGS sequence"/>
</dbReference>